<evidence type="ECO:0008006" key="4">
    <source>
        <dbReference type="Google" id="ProtNLM"/>
    </source>
</evidence>
<dbReference type="RefSeq" id="WP_021758007.1">
    <property type="nucleotide sequence ID" value="NZ_KI271999.1"/>
</dbReference>
<proteinExistence type="predicted"/>
<reference evidence="2 3" key="1">
    <citation type="submission" date="2013-08" db="EMBL/GenBank/DDBJ databases">
        <authorList>
            <person name="Weinstock G."/>
            <person name="Sodergren E."/>
            <person name="Wylie T."/>
            <person name="Fulton L."/>
            <person name="Fulton R."/>
            <person name="Fronick C."/>
            <person name="O'Laughlin M."/>
            <person name="Godfrey J."/>
            <person name="Miner T."/>
            <person name="Herter B."/>
            <person name="Appelbaum E."/>
            <person name="Cordes M."/>
            <person name="Lek S."/>
            <person name="Wollam A."/>
            <person name="Pepin K.H."/>
            <person name="Palsikar V.B."/>
            <person name="Mitreva M."/>
            <person name="Wilson R.K."/>
        </authorList>
    </citation>
    <scope>NUCLEOTIDE SEQUENCE [LARGE SCALE GENOMIC DNA]</scope>
    <source>
        <strain evidence="2 3">ATCC 14665</strain>
    </source>
</reference>
<keyword evidence="1" id="KW-0812">Transmembrane</keyword>
<dbReference type="Pfam" id="PF14110">
    <property type="entry name" value="DUF4282"/>
    <property type="match status" value="1"/>
</dbReference>
<name>U2T4G9_LEIAQ</name>
<feature type="transmembrane region" description="Helical" evidence="1">
    <location>
        <begin position="52"/>
        <end position="76"/>
    </location>
</feature>
<accession>U2T4G9</accession>
<gene>
    <name evidence="2" type="ORF">N136_01249</name>
</gene>
<keyword evidence="1" id="KW-1133">Transmembrane helix</keyword>
<evidence type="ECO:0000313" key="2">
    <source>
        <dbReference type="EMBL" id="ERK72378.1"/>
    </source>
</evidence>
<dbReference type="HOGENOM" id="CLU_1921504_0_0_11"/>
<evidence type="ECO:0000313" key="3">
    <source>
        <dbReference type="Proteomes" id="UP000016605"/>
    </source>
</evidence>
<sequence>PTGAPQADARGAEGPRRTVVDFADRLDDSRFFSALFDFTFTSYVTRRLAGPVYVVGLVLIALGILVGFSQSLAIAVSTQSPAGAFAFLLGVLVTLVAAVMAVLLLRVGIEVFVAIIEIAQNTRGRRRPPRD</sequence>
<dbReference type="EMBL" id="AWVQ01000137">
    <property type="protein sequence ID" value="ERK72378.1"/>
    <property type="molecule type" value="Genomic_DNA"/>
</dbReference>
<dbReference type="PATRIC" id="fig|1358026.3.peg.1080"/>
<dbReference type="InterPro" id="IPR025557">
    <property type="entry name" value="DUF4282"/>
</dbReference>
<dbReference type="Proteomes" id="UP000016605">
    <property type="component" value="Unassembled WGS sequence"/>
</dbReference>
<protein>
    <recommendedName>
        <fullName evidence="4">DUF4282 domain-containing protein</fullName>
    </recommendedName>
</protein>
<dbReference type="AlphaFoldDB" id="U2T4G9"/>
<comment type="caution">
    <text evidence="2">The sequence shown here is derived from an EMBL/GenBank/DDBJ whole genome shotgun (WGS) entry which is preliminary data.</text>
</comment>
<keyword evidence="1" id="KW-0472">Membrane</keyword>
<feature type="non-terminal residue" evidence="2">
    <location>
        <position position="1"/>
    </location>
</feature>
<organism evidence="2 3">
    <name type="scientific">Leifsonia aquatica ATCC 14665</name>
    <dbReference type="NCBI Taxonomy" id="1358026"/>
    <lineage>
        <taxon>Bacteria</taxon>
        <taxon>Bacillati</taxon>
        <taxon>Actinomycetota</taxon>
        <taxon>Actinomycetes</taxon>
        <taxon>Micrococcales</taxon>
        <taxon>Microbacteriaceae</taxon>
        <taxon>Leifsonia</taxon>
    </lineage>
</organism>
<evidence type="ECO:0000256" key="1">
    <source>
        <dbReference type="SAM" id="Phobius"/>
    </source>
</evidence>
<dbReference type="OrthoDB" id="4981015at2"/>
<feature type="transmembrane region" description="Helical" evidence="1">
    <location>
        <begin position="82"/>
        <end position="105"/>
    </location>
</feature>